<evidence type="ECO:0000256" key="5">
    <source>
        <dbReference type="ARBA" id="ARBA00022729"/>
    </source>
</evidence>
<keyword evidence="10" id="KW-1185">Reference proteome</keyword>
<evidence type="ECO:0000256" key="7">
    <source>
        <dbReference type="ARBA" id="ARBA00023237"/>
    </source>
</evidence>
<keyword evidence="5" id="KW-0732">Signal</keyword>
<keyword evidence="9" id="KW-0645">Protease</keyword>
<dbReference type="KEGG" id="pfer:IRI77_29235"/>
<evidence type="ECO:0000313" key="9">
    <source>
        <dbReference type="EMBL" id="QOY92182.1"/>
    </source>
</evidence>
<dbReference type="GO" id="GO:0009279">
    <property type="term" value="C:cell outer membrane"/>
    <property type="evidence" value="ECO:0007669"/>
    <property type="project" value="UniProtKB-SubCell"/>
</dbReference>
<evidence type="ECO:0000256" key="4">
    <source>
        <dbReference type="ARBA" id="ARBA00022692"/>
    </source>
</evidence>
<comment type="subcellular location">
    <subcellularLocation>
        <location evidence="1">Cell outer membrane</location>
        <topology evidence="1">Multi-pass membrane protein</topology>
    </subcellularLocation>
</comment>
<name>A0A7S7SNA7_PALFE</name>
<dbReference type="Pfam" id="PF13620">
    <property type="entry name" value="CarboxypepD_reg"/>
    <property type="match status" value="1"/>
</dbReference>
<evidence type="ECO:0000256" key="6">
    <source>
        <dbReference type="ARBA" id="ARBA00023136"/>
    </source>
</evidence>
<dbReference type="InterPro" id="IPR039426">
    <property type="entry name" value="TonB-dep_rcpt-like"/>
</dbReference>
<dbReference type="Gene3D" id="2.60.40.1120">
    <property type="entry name" value="Carboxypeptidase-like, regulatory domain"/>
    <property type="match status" value="1"/>
</dbReference>
<evidence type="ECO:0000256" key="1">
    <source>
        <dbReference type="ARBA" id="ARBA00004571"/>
    </source>
</evidence>
<dbReference type="Pfam" id="PF25183">
    <property type="entry name" value="OMP_b-brl_4"/>
    <property type="match status" value="1"/>
</dbReference>
<dbReference type="SUPFAM" id="SSF56935">
    <property type="entry name" value="Porins"/>
    <property type="match status" value="1"/>
</dbReference>
<proteinExistence type="predicted"/>
<dbReference type="AlphaFoldDB" id="A0A7S7SNA7"/>
<keyword evidence="6" id="KW-0472">Membrane</keyword>
<dbReference type="InterPro" id="IPR057601">
    <property type="entry name" value="Oar-like_b-barrel"/>
</dbReference>
<dbReference type="EMBL" id="CP063849">
    <property type="protein sequence ID" value="QOY92182.1"/>
    <property type="molecule type" value="Genomic_DNA"/>
</dbReference>
<keyword evidence="7" id="KW-0998">Cell outer membrane</keyword>
<keyword evidence="9" id="KW-0378">Hydrolase</keyword>
<dbReference type="InterPro" id="IPR036942">
    <property type="entry name" value="Beta-barrel_TonB_sf"/>
</dbReference>
<dbReference type="GO" id="GO:0004180">
    <property type="term" value="F:carboxypeptidase activity"/>
    <property type="evidence" value="ECO:0007669"/>
    <property type="project" value="UniProtKB-KW"/>
</dbReference>
<dbReference type="Gene3D" id="2.40.170.20">
    <property type="entry name" value="TonB-dependent receptor, beta-barrel domain"/>
    <property type="match status" value="1"/>
</dbReference>
<dbReference type="GO" id="GO:0044718">
    <property type="term" value="P:siderophore transmembrane transport"/>
    <property type="evidence" value="ECO:0007669"/>
    <property type="project" value="TreeGrafter"/>
</dbReference>
<dbReference type="PANTHER" id="PTHR30069">
    <property type="entry name" value="TONB-DEPENDENT OUTER MEMBRANE RECEPTOR"/>
    <property type="match status" value="1"/>
</dbReference>
<evidence type="ECO:0000313" key="10">
    <source>
        <dbReference type="Proteomes" id="UP000593892"/>
    </source>
</evidence>
<evidence type="ECO:0000256" key="2">
    <source>
        <dbReference type="ARBA" id="ARBA00022448"/>
    </source>
</evidence>
<sequence>MLAVAVCVAPAALWGQGTDLAGIRGTVTDISGARVPNAKVTITDQGTQSVRSLVTNSEGEYELTGLKSGSYKVSFTATGFNTLEFSGVTLRTSETARLDGHLEIGRANEVVVIKEEAPMVQTDNPTVGGSLNNEQVTALPRDSRDYTSFLYLSPNITQSSSNGSFKFLGAQSYGASFSVDGQRTNGGVFGGPTTSQPSLETVGEVTVLSNNFTAEFAGIANIRVSTRRGDAQYHGSAFWDNKNSALAAWDIRDKNGQAAFVPTPATASYPNPYFNLNEFGGSFGGPLPKIKNTYFFAAYERQYLNSPVYIRNTKLPHPSLLAGDFTKIADSVKPLVPAGITLTPSEIAQNTLDGAGVRFTTIPQRLLNSTTAKLIQSYFPQISTSAPINPANGRLVEYSTNVPGTSVRNLGTIRVDHDFREADRVYVVYNAQSQISANSAVVAPFLPLGLTQNDRRNDTLSISEIHMFAPTVINEARGGFNRVPNLRRSNNTLRQFLQNIGFNDADIKAYGDVITPSALDTFGHPAVNLGTNFQGLGNGGRNTYRPLDQNLVTFGDTITWLKGRHTIKAGADAVYNAAKDGFTSGRGNPRGLINYSGAGTDPLARFLMGLPANTVSFVNQFRPPMDVHNWEQGYFVQDDFKIHPRLTLNLGLRYEIVTPFTENNDLMVNFDPNYVGNGKRGRYVVPSQKTLAYVDPRYIAYGVVTADKLDLPRSLVRTDYGNIAPRIGVAWRVTDKFVLRGGYGLFYPTSAAQGIRDPLATNSFQVGLTKTNTADSPLSGWPGATHGTSPMSGGALNNLSGITSGNWVPFDLKQPRFHQYNVTLERELGWQTGIRVSYLGTLMRRLISGVDANMIQPSDQPFGTTIGDGVTPCTPDDGDCDYSDSDRKRLPYPNLGNYLTSFGNFGHGRSHAFQTEVNRRFSGGFTLSASYTFLDQKSTAPDTGNASLGGTSYNQFNPEADYGMDAFTSRHRFITYGVAQVPFGRNARYGSGMSKLADTFAGGWQLSWQAFAKTGTGFSPFWLCDNCDPITPGNLASGSVDATGGFYGTAFRPLVTGDPNIKSGDRIWNPDAFGLMPLGADLFTNPKVAVRNLLTGPGTYGLNLGVHKSFRFGERIKAELGADANNVLNHPLKSPDNYDIGSLGNFTMKVNPTTLKPEIQDVQPNPDFGRLLTSYAQDGVDSRRAIRLRLRITF</sequence>
<keyword evidence="3" id="KW-1134">Transmembrane beta strand</keyword>
<keyword evidence="4" id="KW-0812">Transmembrane</keyword>
<dbReference type="GO" id="GO:0015344">
    <property type="term" value="F:siderophore uptake transmembrane transporter activity"/>
    <property type="evidence" value="ECO:0007669"/>
    <property type="project" value="TreeGrafter"/>
</dbReference>
<keyword evidence="2" id="KW-0813">Transport</keyword>
<organism evidence="9 10">
    <name type="scientific">Paludibaculum fermentans</name>
    <dbReference type="NCBI Taxonomy" id="1473598"/>
    <lineage>
        <taxon>Bacteria</taxon>
        <taxon>Pseudomonadati</taxon>
        <taxon>Acidobacteriota</taxon>
        <taxon>Terriglobia</taxon>
        <taxon>Bryobacterales</taxon>
        <taxon>Bryobacteraceae</taxon>
        <taxon>Paludibaculum</taxon>
    </lineage>
</organism>
<evidence type="ECO:0000259" key="8">
    <source>
        <dbReference type="Pfam" id="PF25183"/>
    </source>
</evidence>
<keyword evidence="9" id="KW-0121">Carboxypeptidase</keyword>
<reference evidence="9 10" key="1">
    <citation type="submission" date="2020-10" db="EMBL/GenBank/DDBJ databases">
        <title>Complete genome sequence of Paludibaculum fermentans P105T, a facultatively anaerobic acidobacterium capable of dissimilatory Fe(III) reduction.</title>
        <authorList>
            <person name="Dedysh S.N."/>
            <person name="Beletsky A.V."/>
            <person name="Kulichevskaya I.S."/>
            <person name="Mardanov A.V."/>
            <person name="Ravin N.V."/>
        </authorList>
    </citation>
    <scope>NUCLEOTIDE SEQUENCE [LARGE SCALE GENOMIC DNA]</scope>
    <source>
        <strain evidence="9 10">P105</strain>
    </source>
</reference>
<feature type="domain" description="TonB-dependent transporter Oar-like beta-barrel" evidence="8">
    <location>
        <begin position="226"/>
        <end position="1147"/>
    </location>
</feature>
<dbReference type="SUPFAM" id="SSF49464">
    <property type="entry name" value="Carboxypeptidase regulatory domain-like"/>
    <property type="match status" value="1"/>
</dbReference>
<accession>A0A7S7SNA7</accession>
<evidence type="ECO:0000256" key="3">
    <source>
        <dbReference type="ARBA" id="ARBA00022452"/>
    </source>
</evidence>
<dbReference type="Proteomes" id="UP000593892">
    <property type="component" value="Chromosome"/>
</dbReference>
<dbReference type="InterPro" id="IPR008969">
    <property type="entry name" value="CarboxyPept-like_regulatory"/>
</dbReference>
<dbReference type="PANTHER" id="PTHR30069:SF29">
    <property type="entry name" value="HEMOGLOBIN AND HEMOGLOBIN-HAPTOGLOBIN-BINDING PROTEIN 1-RELATED"/>
    <property type="match status" value="1"/>
</dbReference>
<protein>
    <submittedName>
        <fullName evidence="9">Carboxypeptidase regulatory-like domain-containing protein</fullName>
    </submittedName>
</protein>
<gene>
    <name evidence="9" type="ORF">IRI77_29235</name>
</gene>